<proteinExistence type="predicted"/>
<accession>Q3B4I5</accession>
<keyword evidence="2" id="KW-1185">Reference proteome</keyword>
<dbReference type="HOGENOM" id="CLU_171900_0_0_10"/>
<gene>
    <name evidence="1" type="ordered locus">Plut_0882</name>
</gene>
<reference evidence="2" key="1">
    <citation type="submission" date="2005-08" db="EMBL/GenBank/DDBJ databases">
        <title>Complete sequence of Pelodictyon luteolum DSM 273.</title>
        <authorList>
            <consortium name="US DOE Joint Genome Institute"/>
            <person name="Copeland A."/>
            <person name="Lucas S."/>
            <person name="Lapidus A."/>
            <person name="Barry K."/>
            <person name="Detter J.C."/>
            <person name="Glavina T."/>
            <person name="Hammon N."/>
            <person name="Israni S."/>
            <person name="Pitluck S."/>
            <person name="Bryant D."/>
            <person name="Schmutz J."/>
            <person name="Larimer F."/>
            <person name="Land M."/>
            <person name="Kyrpides N."/>
            <person name="Ivanova N."/>
            <person name="Richardson P."/>
        </authorList>
    </citation>
    <scope>NUCLEOTIDE SEQUENCE [LARGE SCALE GENOMIC DNA]</scope>
    <source>
        <strain evidence="2">DSM 273 / BCRC 81028 / 2530</strain>
    </source>
</reference>
<dbReference type="Proteomes" id="UP000002709">
    <property type="component" value="Chromosome"/>
</dbReference>
<evidence type="ECO:0000313" key="1">
    <source>
        <dbReference type="EMBL" id="ABB23746.1"/>
    </source>
</evidence>
<dbReference type="EMBL" id="CP000096">
    <property type="protein sequence ID" value="ABB23746.1"/>
    <property type="molecule type" value="Genomic_DNA"/>
</dbReference>
<dbReference type="OrthoDB" id="583209at2"/>
<name>Q3B4I5_CHLL3</name>
<dbReference type="AlphaFoldDB" id="Q3B4I5"/>
<evidence type="ECO:0000313" key="2">
    <source>
        <dbReference type="Proteomes" id="UP000002709"/>
    </source>
</evidence>
<organism evidence="1 2">
    <name type="scientific">Chlorobium luteolum (strain DSM 273 / BCRC 81028 / 2530)</name>
    <name type="common">Pelodictyon luteolum</name>
    <dbReference type="NCBI Taxonomy" id="319225"/>
    <lineage>
        <taxon>Bacteria</taxon>
        <taxon>Pseudomonadati</taxon>
        <taxon>Chlorobiota</taxon>
        <taxon>Chlorobiia</taxon>
        <taxon>Chlorobiales</taxon>
        <taxon>Chlorobiaceae</taxon>
        <taxon>Chlorobium/Pelodictyon group</taxon>
        <taxon>Pelodictyon</taxon>
    </lineage>
</organism>
<evidence type="ECO:0008006" key="3">
    <source>
        <dbReference type="Google" id="ProtNLM"/>
    </source>
</evidence>
<sequence>MYLGQRDKQKRKAREGVALHPGKRFIGRTEKSFDFLGYQIHPDRRLRPSATSLHRMTERAHRLYEQGASITRLRQYVTRWHRWLLGGLDELVTTKGSVTRYWVYVLKHLDIPKLFR</sequence>
<protein>
    <recommendedName>
        <fullName evidence="3">Integrase</fullName>
    </recommendedName>
</protein>
<dbReference type="eggNOG" id="ENOG503486H">
    <property type="taxonomic scope" value="Bacteria"/>
</dbReference>
<dbReference type="KEGG" id="plt:Plut_0882"/>